<gene>
    <name evidence="1" type="ORF">SGPV152</name>
</gene>
<reference evidence="1 2" key="1">
    <citation type="journal article" date="2015" name="J. Virol.">
        <title>Salmon gill poxvirus, the deepest representative of the Chordopoxvirinae.</title>
        <authorList>
            <person name="Gjessing M.C."/>
            <person name="Yutin N."/>
            <person name="Tengs T."/>
            <person name="Senkevich T."/>
            <person name="Koonin E.V."/>
            <person name="Ronning H.P."/>
            <person name="Alarson M."/>
            <person name="Ylving S."/>
            <person name="Lie K.-I."/>
            <person name="Saure B."/>
            <person name="Tran L."/>
            <person name="Moss B."/>
            <person name="Dale O.B."/>
        </authorList>
    </citation>
    <scope>NUCLEOTIDE SEQUENCE [LARGE SCALE GENOMIC DNA]</scope>
    <source>
        <strain evidence="1">2012-04-F277-L3G</strain>
    </source>
</reference>
<organism evidence="1 2">
    <name type="scientific">Salmon gill poxvirus</name>
    <dbReference type="NCBI Taxonomy" id="1680908"/>
    <lineage>
        <taxon>Viruses</taxon>
        <taxon>Varidnaviria</taxon>
        <taxon>Bamfordvirae</taxon>
        <taxon>Nucleocytoviricota</taxon>
        <taxon>Pokkesviricetes</taxon>
        <taxon>Chitovirales</taxon>
        <taxon>Poxviridae</taxon>
        <taxon>Chordopoxvirinae</taxon>
        <taxon>Salmonpoxvirus</taxon>
        <taxon>Salmonpoxvirus gillpox</taxon>
        <taxon>Salmon gillpox virus</taxon>
    </lineage>
</organism>
<accession>A0A0H4XWR8</accession>
<evidence type="ECO:0000313" key="2">
    <source>
        <dbReference type="Proteomes" id="UP000105007"/>
    </source>
</evidence>
<dbReference type="KEGG" id="vg:25392319"/>
<protein>
    <submittedName>
        <fullName evidence="1">Uncharacterized protein</fullName>
    </submittedName>
</protein>
<proteinExistence type="predicted"/>
<name>A0A0H4XWR8_9POXV</name>
<dbReference type="Proteomes" id="UP000105007">
    <property type="component" value="Segment"/>
</dbReference>
<dbReference type="GeneID" id="25392319"/>
<dbReference type="EMBL" id="KT159937">
    <property type="protein sequence ID" value="AKR04276.1"/>
    <property type="molecule type" value="Genomic_DNA"/>
</dbReference>
<evidence type="ECO:0000313" key="1">
    <source>
        <dbReference type="EMBL" id="AKR04276.1"/>
    </source>
</evidence>
<sequence>MNFRVPNIKNEKTLIKFFNDSDKKYVSVFCWLAEFQESYKHTLKEYILDNDFKEICDHFNFMLDMVIFGNHDLRSLRKLNPTSDSLKKNIKFVTDLINKRKWKKFILYKKTSEVLDFKIPIMSIMFENNITGYDFTPCKLALLEQEQDLTKKFLTGVLLWTMFE</sequence>
<keyword evidence="2" id="KW-1185">Reference proteome</keyword>
<dbReference type="RefSeq" id="YP_009162524.1">
    <property type="nucleotide sequence ID" value="NC_027707.1"/>
</dbReference>